<organism evidence="1 2">
    <name type="scientific">Corynebacterium cystitidis DSM 20524</name>
    <dbReference type="NCBI Taxonomy" id="1121357"/>
    <lineage>
        <taxon>Bacteria</taxon>
        <taxon>Bacillati</taxon>
        <taxon>Actinomycetota</taxon>
        <taxon>Actinomycetes</taxon>
        <taxon>Mycobacteriales</taxon>
        <taxon>Corynebacteriaceae</taxon>
        <taxon>Corynebacterium</taxon>
    </lineage>
</organism>
<dbReference type="AlphaFoldDB" id="A0A1H9RAM1"/>
<proteinExistence type="predicted"/>
<dbReference type="RefSeq" id="WP_092256554.1">
    <property type="nucleotide sequence ID" value="NZ_CP047199.1"/>
</dbReference>
<name>A0A1H9RAM1_9CORY</name>
<keyword evidence="2" id="KW-1185">Reference proteome</keyword>
<dbReference type="InterPro" id="IPR036390">
    <property type="entry name" value="WH_DNA-bd_sf"/>
</dbReference>
<sequence>MDTDNSRDALSLEKRISALEKRVNALEGHGGVRGEGFDGLQTCGDTGGAATGLVRFGGEVQVGGRELTYEWIRAADYLSGPAWDSSLQRVAALASPIRAQVLRRLLERPATVAELVDEGLFTSTGKAYHHLNELLHAGWLVKGGCGQHSIPPARVIPLLSIVAAGEDH</sequence>
<reference evidence="2" key="1">
    <citation type="submission" date="2016-10" db="EMBL/GenBank/DDBJ databases">
        <authorList>
            <person name="Varghese N."/>
            <person name="Submissions S."/>
        </authorList>
    </citation>
    <scope>NUCLEOTIDE SEQUENCE [LARGE SCALE GENOMIC DNA]</scope>
    <source>
        <strain evidence="2">DSM 20524</strain>
    </source>
</reference>
<dbReference type="InterPro" id="IPR011991">
    <property type="entry name" value="ArsR-like_HTH"/>
</dbReference>
<gene>
    <name evidence="1" type="ORF">SAMN05661109_00829</name>
</gene>
<dbReference type="InterPro" id="IPR036388">
    <property type="entry name" value="WH-like_DNA-bd_sf"/>
</dbReference>
<dbReference type="SUPFAM" id="SSF46785">
    <property type="entry name" value="Winged helix' DNA-binding domain"/>
    <property type="match status" value="1"/>
</dbReference>
<dbReference type="CDD" id="cd00090">
    <property type="entry name" value="HTH_ARSR"/>
    <property type="match status" value="1"/>
</dbReference>
<accession>A0A1H9RAM1</accession>
<dbReference type="EMBL" id="FOGQ01000002">
    <property type="protein sequence ID" value="SER69730.1"/>
    <property type="molecule type" value="Genomic_DNA"/>
</dbReference>
<dbReference type="STRING" id="1121357.SAMN05661109_00829"/>
<evidence type="ECO:0000313" key="2">
    <source>
        <dbReference type="Proteomes" id="UP000198929"/>
    </source>
</evidence>
<evidence type="ECO:0000313" key="1">
    <source>
        <dbReference type="EMBL" id="SER69730.1"/>
    </source>
</evidence>
<dbReference type="Gene3D" id="1.10.10.10">
    <property type="entry name" value="Winged helix-like DNA-binding domain superfamily/Winged helix DNA-binding domain"/>
    <property type="match status" value="1"/>
</dbReference>
<protein>
    <submittedName>
        <fullName evidence="1">Helix-turn-helix domain-containing protein</fullName>
    </submittedName>
</protein>
<dbReference type="Proteomes" id="UP000198929">
    <property type="component" value="Unassembled WGS sequence"/>
</dbReference>